<organism evidence="11 12">
    <name type="scientific">Andreprevotia lacus DSM 23236</name>
    <dbReference type="NCBI Taxonomy" id="1121001"/>
    <lineage>
        <taxon>Bacteria</taxon>
        <taxon>Pseudomonadati</taxon>
        <taxon>Pseudomonadota</taxon>
        <taxon>Betaproteobacteria</taxon>
        <taxon>Neisseriales</taxon>
        <taxon>Chitinibacteraceae</taxon>
        <taxon>Andreprevotia</taxon>
    </lineage>
</organism>
<dbReference type="InterPro" id="IPR003029">
    <property type="entry name" value="S1_domain"/>
</dbReference>
<keyword evidence="3 8" id="KW-0963">Cytoplasm</keyword>
<keyword evidence="4 8" id="KW-0540">Nuclease</keyword>
<dbReference type="NCBIfam" id="TIGR02063">
    <property type="entry name" value="RNase_R"/>
    <property type="match status" value="1"/>
</dbReference>
<reference evidence="11 12" key="1">
    <citation type="submission" date="2017-04" db="EMBL/GenBank/DDBJ databases">
        <authorList>
            <person name="Afonso C.L."/>
            <person name="Miller P.J."/>
            <person name="Scott M.A."/>
            <person name="Spackman E."/>
            <person name="Goraichik I."/>
            <person name="Dimitrov K.M."/>
            <person name="Suarez D.L."/>
            <person name="Swayne D.E."/>
        </authorList>
    </citation>
    <scope>NUCLEOTIDE SEQUENCE [LARGE SCALE GENOMIC DNA]</scope>
    <source>
        <strain evidence="11 12">DSM 23236</strain>
    </source>
</reference>
<dbReference type="CDD" id="cd04471">
    <property type="entry name" value="S1_RNase_R"/>
    <property type="match status" value="1"/>
</dbReference>
<name>A0A1W1XMS6_9NEIS</name>
<feature type="region of interest" description="Disordered" evidence="9">
    <location>
        <begin position="776"/>
        <end position="872"/>
    </location>
</feature>
<evidence type="ECO:0000256" key="3">
    <source>
        <dbReference type="ARBA" id="ARBA00022490"/>
    </source>
</evidence>
<comment type="subcellular location">
    <subcellularLocation>
        <location evidence="2 8">Cytoplasm</location>
    </subcellularLocation>
</comment>
<keyword evidence="7 8" id="KW-0694">RNA-binding</keyword>
<evidence type="ECO:0000259" key="10">
    <source>
        <dbReference type="PROSITE" id="PS50126"/>
    </source>
</evidence>
<proteinExistence type="inferred from homology"/>
<feature type="region of interest" description="Disordered" evidence="9">
    <location>
        <begin position="1"/>
        <end position="34"/>
    </location>
</feature>
<gene>
    <name evidence="8" type="primary">rnr</name>
    <name evidence="11" type="ORF">SAMN02745857_02082</name>
</gene>
<comment type="function">
    <text evidence="8">3'-5' exoribonuclease that releases 5'-nucleoside monophosphates and is involved in maturation of structured RNAs.</text>
</comment>
<evidence type="ECO:0000256" key="8">
    <source>
        <dbReference type="HAMAP-Rule" id="MF_01895"/>
    </source>
</evidence>
<dbReference type="EC" id="3.1.13.1" evidence="8"/>
<dbReference type="SUPFAM" id="SSF50249">
    <property type="entry name" value="Nucleic acid-binding proteins"/>
    <property type="match status" value="4"/>
</dbReference>
<sequence>MSTNKTQKNRQSTRNNKKRSLRDQDPWLERERERYDNPLPSREFILQQLAEAGAPLDPVELSNNLSITPAEQPFFDRRIAAMAREGDLMINRKGALCLPEKVDSIAGRVLGHKDGFGFLIPDDGSDDLYLGPREMDKVLHGDRALVQQIGLDRRGRREGKVIEVLERGNSRLVGRFYREQGVCTVVAEEKRISQALLIAPDETAGAQTGQVVMVEIIRQPERHVKPIARVLNVLGNYDDPGMEIEIALRKHDLPHEFSAEAEAQGHATPKKVRKQDWKPVDGVERVDLTALPLVTIDGETARDFDDAVYAEKKGKGWRLVVAIADVSHYVQPDDALDQTSFERGNSVYFPRRVIPMLPEALSNGICSLNPEVDRLCMVCDMQVAADGAITKYKFYPAVMHSKARLTYTKVWDMLSNPKGETAAQYKKVLPHVQTLYALFQTFLTARQQRGAIDFETTETEIRFDEQGKIREIVPVVRNDAHRLIEECMLAANVCAANYMLKKKHPVLYRVHEGPNEAKLDKLREYLRSCGLSLPGAEIPTAKDYAQVLEEIKKRPDAELLQTMLLRSLSQAVYTPENAGHFGLSYEAYAHFTSPIRRYPDLLLHRAIKAVLAGKKYKPSHKWEQLGQQCSMTERRADDASRDVLNFLKCYFMRDKVGEEFEGTISAVTSFGLFVQLDHLYVEGLVHVSELGKDYFHYDDRRHEMRGERSGKLYKLTDRLRVKVVRVDMESNKIDFIPVEATPVVVEAPGAPAPAAKPKRSKAPAEAVPAKAVAVTANPAPAGKKRAPPKAATPAAASSKPAAKPSATPLAGKGSAATVAKAPAATPVKDASRQIGKAVKPVAQSNAKPAPAPASQPAQPKTAGKRATVRAVPPVTPVAAAPASGAAKVPRGKAPATAALLQAPAPVAEPARKRKPAAAALTPAAAQPAKVADVPAPRRIGRAPARQVASLLQKPAAEVVKAAPDDAVPPVRRRRGKAGQE</sequence>
<feature type="compositionally biased region" description="Low complexity" evidence="9">
    <location>
        <begin position="916"/>
        <end position="935"/>
    </location>
</feature>
<dbReference type="InterPro" id="IPR004476">
    <property type="entry name" value="RNase_II/RNase_R"/>
</dbReference>
<evidence type="ECO:0000256" key="4">
    <source>
        <dbReference type="ARBA" id="ARBA00022722"/>
    </source>
</evidence>
<dbReference type="InterPro" id="IPR022966">
    <property type="entry name" value="RNase_II/R_CS"/>
</dbReference>
<dbReference type="NCBIfam" id="TIGR00358">
    <property type="entry name" value="3_prime_RNase"/>
    <property type="match status" value="1"/>
</dbReference>
<dbReference type="EMBL" id="FWXD01000011">
    <property type="protein sequence ID" value="SMC25226.1"/>
    <property type="molecule type" value="Genomic_DNA"/>
</dbReference>
<feature type="compositionally biased region" description="Basic and acidic residues" evidence="9">
    <location>
        <begin position="21"/>
        <end position="34"/>
    </location>
</feature>
<evidence type="ECO:0000313" key="11">
    <source>
        <dbReference type="EMBL" id="SMC25226.1"/>
    </source>
</evidence>
<dbReference type="GO" id="GO:0008859">
    <property type="term" value="F:exoribonuclease II activity"/>
    <property type="evidence" value="ECO:0007669"/>
    <property type="project" value="UniProtKB-UniRule"/>
</dbReference>
<dbReference type="Proteomes" id="UP000192761">
    <property type="component" value="Unassembled WGS sequence"/>
</dbReference>
<dbReference type="AlphaFoldDB" id="A0A1W1XMS6"/>
<feature type="compositionally biased region" description="Low complexity" evidence="9">
    <location>
        <begin position="957"/>
        <end position="969"/>
    </location>
</feature>
<dbReference type="PROSITE" id="PS01175">
    <property type="entry name" value="RIBONUCLEASE_II"/>
    <property type="match status" value="1"/>
</dbReference>
<protein>
    <recommendedName>
        <fullName evidence="8">Ribonuclease R</fullName>
        <shortName evidence="8">RNase R</shortName>
        <ecNumber evidence="8">3.1.13.1</ecNumber>
    </recommendedName>
</protein>
<feature type="compositionally biased region" description="Low complexity" evidence="9">
    <location>
        <begin position="788"/>
        <end position="828"/>
    </location>
</feature>
<keyword evidence="6 8" id="KW-0269">Exonuclease</keyword>
<dbReference type="GO" id="GO:0006402">
    <property type="term" value="P:mRNA catabolic process"/>
    <property type="evidence" value="ECO:0007669"/>
    <property type="project" value="TreeGrafter"/>
</dbReference>
<dbReference type="GO" id="GO:0003723">
    <property type="term" value="F:RNA binding"/>
    <property type="evidence" value="ECO:0007669"/>
    <property type="project" value="UniProtKB-UniRule"/>
</dbReference>
<feature type="region of interest" description="Disordered" evidence="9">
    <location>
        <begin position="900"/>
        <end position="935"/>
    </location>
</feature>
<evidence type="ECO:0000256" key="9">
    <source>
        <dbReference type="SAM" id="MobiDB-lite"/>
    </source>
</evidence>
<dbReference type="InterPro" id="IPR011805">
    <property type="entry name" value="RNase_R"/>
</dbReference>
<dbReference type="SMART" id="SM00357">
    <property type="entry name" value="CSP"/>
    <property type="match status" value="1"/>
</dbReference>
<dbReference type="PANTHER" id="PTHR23355:SF9">
    <property type="entry name" value="DIS3-LIKE EXONUCLEASE 2"/>
    <property type="match status" value="1"/>
</dbReference>
<dbReference type="InterPro" id="IPR012340">
    <property type="entry name" value="NA-bd_OB-fold"/>
</dbReference>
<feature type="compositionally biased region" description="Basic residues" evidence="9">
    <location>
        <begin position="970"/>
        <end position="980"/>
    </location>
</feature>
<dbReference type="Pfam" id="PF08206">
    <property type="entry name" value="OB_RNB"/>
    <property type="match status" value="1"/>
</dbReference>
<evidence type="ECO:0000313" key="12">
    <source>
        <dbReference type="Proteomes" id="UP000192761"/>
    </source>
</evidence>
<dbReference type="PROSITE" id="PS50126">
    <property type="entry name" value="S1"/>
    <property type="match status" value="1"/>
</dbReference>
<dbReference type="Pfam" id="PF00575">
    <property type="entry name" value="S1"/>
    <property type="match status" value="1"/>
</dbReference>
<feature type="compositionally biased region" description="Polar residues" evidence="9">
    <location>
        <begin position="1"/>
        <end position="14"/>
    </location>
</feature>
<dbReference type="SMART" id="SM00316">
    <property type="entry name" value="S1"/>
    <property type="match status" value="1"/>
</dbReference>
<dbReference type="InterPro" id="IPR011129">
    <property type="entry name" value="CSD"/>
</dbReference>
<evidence type="ECO:0000256" key="2">
    <source>
        <dbReference type="ARBA" id="ARBA00004496"/>
    </source>
</evidence>
<dbReference type="Gene3D" id="2.40.50.140">
    <property type="entry name" value="Nucleic acid-binding proteins"/>
    <property type="match status" value="2"/>
</dbReference>
<dbReference type="Pfam" id="PF00773">
    <property type="entry name" value="RNB"/>
    <property type="match status" value="1"/>
</dbReference>
<accession>A0A1W1XMS6</accession>
<evidence type="ECO:0000256" key="5">
    <source>
        <dbReference type="ARBA" id="ARBA00022801"/>
    </source>
</evidence>
<dbReference type="InterPro" id="IPR050180">
    <property type="entry name" value="RNR_Ribonuclease"/>
</dbReference>
<feature type="compositionally biased region" description="Low complexity" evidence="9">
    <location>
        <begin position="842"/>
        <end position="860"/>
    </location>
</feature>
<dbReference type="Pfam" id="PF17876">
    <property type="entry name" value="CSD2"/>
    <property type="match status" value="1"/>
</dbReference>
<dbReference type="HAMAP" id="MF_01895">
    <property type="entry name" value="RNase_R"/>
    <property type="match status" value="1"/>
</dbReference>
<dbReference type="GO" id="GO:0005829">
    <property type="term" value="C:cytosol"/>
    <property type="evidence" value="ECO:0007669"/>
    <property type="project" value="UniProtKB-ARBA"/>
</dbReference>
<keyword evidence="12" id="KW-1185">Reference proteome</keyword>
<dbReference type="InterPro" id="IPR001900">
    <property type="entry name" value="RNase_II/R"/>
</dbReference>
<feature type="region of interest" description="Disordered" evidence="9">
    <location>
        <begin position="957"/>
        <end position="980"/>
    </location>
</feature>
<comment type="catalytic activity">
    <reaction evidence="1 8">
        <text>Exonucleolytic cleavage in the 3'- to 5'-direction to yield nucleoside 5'-phosphates.</text>
        <dbReference type="EC" id="3.1.13.1"/>
    </reaction>
</comment>
<dbReference type="STRING" id="1121001.SAMN02745857_02082"/>
<dbReference type="PANTHER" id="PTHR23355">
    <property type="entry name" value="RIBONUCLEASE"/>
    <property type="match status" value="1"/>
</dbReference>
<dbReference type="InterPro" id="IPR013223">
    <property type="entry name" value="RNase_B_OB_dom"/>
</dbReference>
<evidence type="ECO:0000256" key="1">
    <source>
        <dbReference type="ARBA" id="ARBA00001849"/>
    </source>
</evidence>
<dbReference type="InterPro" id="IPR040476">
    <property type="entry name" value="CSD2"/>
</dbReference>
<comment type="similarity">
    <text evidence="8">Belongs to the RNR ribonuclease family. RNase R subfamily.</text>
</comment>
<evidence type="ECO:0000256" key="7">
    <source>
        <dbReference type="ARBA" id="ARBA00022884"/>
    </source>
</evidence>
<dbReference type="SMART" id="SM00955">
    <property type="entry name" value="RNB"/>
    <property type="match status" value="1"/>
</dbReference>
<feature type="domain" description="S1 motif" evidence="10">
    <location>
        <begin position="657"/>
        <end position="738"/>
    </location>
</feature>
<keyword evidence="5 8" id="KW-0378">Hydrolase</keyword>
<evidence type="ECO:0000256" key="6">
    <source>
        <dbReference type="ARBA" id="ARBA00022839"/>
    </source>
</evidence>